<dbReference type="InterPro" id="IPR024973">
    <property type="entry name" value="ESPR"/>
</dbReference>
<evidence type="ECO:0000256" key="4">
    <source>
        <dbReference type="ARBA" id="ARBA00022448"/>
    </source>
</evidence>
<evidence type="ECO:0000259" key="11">
    <source>
        <dbReference type="Pfam" id="PF03895"/>
    </source>
</evidence>
<keyword evidence="5" id="KW-1134">Transmembrane beta strand</keyword>
<keyword evidence="9" id="KW-0472">Membrane</keyword>
<feature type="domain" description="Trimeric autotransporter adhesin YadA-like stalk" evidence="13">
    <location>
        <begin position="999"/>
        <end position="1040"/>
    </location>
</feature>
<dbReference type="GeneID" id="300132895"/>
<keyword evidence="7" id="KW-0732">Signal</keyword>
<dbReference type="InterPro" id="IPR005594">
    <property type="entry name" value="YadA_C"/>
</dbReference>
<feature type="domain" description="Trimeric autotransporter adhesin YadA-like stalk" evidence="13">
    <location>
        <begin position="1266"/>
        <end position="1297"/>
    </location>
</feature>
<dbReference type="Pfam" id="PF05658">
    <property type="entry name" value="YadA_head"/>
    <property type="match status" value="9"/>
</dbReference>
<dbReference type="Pfam" id="PF05662">
    <property type="entry name" value="YadA_stalk"/>
    <property type="match status" value="6"/>
</dbReference>
<keyword evidence="4" id="KW-0813">Transport</keyword>
<feature type="domain" description="Trimeric autotransporter adhesin YadA-like head" evidence="12">
    <location>
        <begin position="759"/>
        <end position="780"/>
    </location>
</feature>
<feature type="domain" description="Trimeric autotransporter adhesin YadA-like head" evidence="12">
    <location>
        <begin position="187"/>
        <end position="207"/>
    </location>
</feature>
<dbReference type="InterPro" id="IPR011049">
    <property type="entry name" value="Serralysin-like_metalloprot_C"/>
</dbReference>
<feature type="domain" description="ESPR" evidence="14">
    <location>
        <begin position="1"/>
        <end position="36"/>
    </location>
</feature>
<dbReference type="EMBL" id="UGSP01000001">
    <property type="protein sequence ID" value="SUB23668.1"/>
    <property type="molecule type" value="Genomic_DNA"/>
</dbReference>
<feature type="domain" description="Trimeric autotransporter adhesin YadA-like head" evidence="12">
    <location>
        <begin position="462"/>
        <end position="484"/>
    </location>
</feature>
<feature type="domain" description="Trimeric autotransporter adhesin YadA-like head" evidence="12">
    <location>
        <begin position="922"/>
        <end position="944"/>
    </location>
</feature>
<evidence type="ECO:0000256" key="3">
    <source>
        <dbReference type="ARBA" id="ARBA00005848"/>
    </source>
</evidence>
<proteinExistence type="inferred from homology"/>
<evidence type="ECO:0000256" key="7">
    <source>
        <dbReference type="ARBA" id="ARBA00022729"/>
    </source>
</evidence>
<dbReference type="InterPro" id="IPR008635">
    <property type="entry name" value="Coiled_stalk_dom"/>
</dbReference>
<dbReference type="SUPFAM" id="SSF54523">
    <property type="entry name" value="Pili subunits"/>
    <property type="match status" value="1"/>
</dbReference>
<sequence length="1602" mass="160780">MNKIFRIIWNHAQQNWVVTSELAKGYTKAQSSKSASQTFFNFKFSVFATTLASFLIGSEVFAADPICVAGTGDGSVICDAKNKNSTTISRGGTFAVGNANGAISVSNSGVFGNDNTLTDQAASSRVVGNNNYVNGQESFVLGNDVKVQKDKAGTSARVIGIGSNVTVNDNDSIAIGTGTYAEGNFVTAIGNKANASGDQAVAIGSNTVARESSTALGQQAQATGNTALAVGAVAKAEGDNSMAVGQDSQAVGASSTAVGPGALAGKNNAVALGYLAKATEGGALALGYGAQATVAGAVALGENSVTGRADKTASATVNGITYSDFAGADIGSSRVVSVGSTEDGKQRQIQNVAAGRITNTSTDAINGSQLYAVANELSGRLIHYYSVNDNSKQGGNYNNDGATGINALAAGVGAQAQGQDSLAQGTEAKSYGESTIAIGKNARSGRGKKGFATSLADEPEANSIAIGNNAQAPNKSSIALGDNATVQYFAPDAIAIGTNARIGTYATTSIAIGKEATAKHYYNTAIGPKTVTDGVGATAVGFSAQALGRASFAAGQGAKTENQATVAIGENAKATLANNVSLGSGARDRQAEPINNATVQGITYSGFAGKAKAVVSVGTKAGERQIINVAPGEISENSTDAINGSQLYMVANTLGNVANTTTNILGGNATLDPNTGNITMTDIGGTGQNTVNDAIKVAKTRYYSVNSSAQGAGTNYDNDGAKAAGALAAGVDTQAIGADDVAIGSNALADSSNVDELAAVAVGHNAKATAAGAVAVGDSAEALSINVVSMGYSAGLGSNAENSIWIGANSGNSATGYSNIGIGDGAGNGIGEANPDSNHNVAMGIYAGGGLNGSNNLSLGISAGNALNGNDNVTLGNAAGVNLNGNNNIAIGRQAGTAVIVNSDPNNAVFAGNDAVTREVSDSISLGNNAQALKDNAIAVGLNAQAKNENDVALGAGAITEAAVPTTEATVNQITYTGFAGTSPIATLSVGSAGKERTITNVAAGRINKDSTDAINGSQLYVVADKLSNAVNNIANATNGGGFILTDDSKTEVKQDLGKSIQLKGEKGITVAANATDKQLKIVLDNEITVGNPEDPSNPAAPKEAGTINVVGKDGKNGVSIKGDTGNEKPGISIAGKDGADGVTLTTKTDGKPGVDGDAAKPRLEVNNEQVATLNDGVKYAGDIGNAAIKLNQTATIVGGVKDKSNLTDNNIGVVASQDGDDAKLTVKLAKNLNLGPDGSITISNSSNDSSSVRLNKDGLDNGGNKIINVADGDISQNSKDAVNGGQLYNTIQQTVKAVKIEVKEGDNIVITSDVGSDGQTIYTVSTVKDVKFDSAKIGNKVTINNNGIDAGDTKVTGVKAGDVSKDSTDAVNGSQLHETNQNVAKNATNIANNTAAINKGLNFTADDGKTLNRQLGDTVAVNGDENITTSVTSSGVKVALNKKLKVDSVTAGNTVVNNDGVTIGTGDKAVSLTQNGLNNGGNRITNVAPGKDPTDAVNVAQLSNVTNHLDNKVNKVASDMKHMDKKLRAGIAGAAALGVLAQPTRPGKSMVSVGGTTYRDESAVALGVSRVSDNEKWVIKIGASANTRNNYIAGGSVGYQW</sequence>
<keyword evidence="6" id="KW-0812">Transmembrane</keyword>
<keyword evidence="8" id="KW-0653">Protein transport</keyword>
<dbReference type="SUPFAM" id="SSF101967">
    <property type="entry name" value="Adhesin YadA, collagen-binding domain"/>
    <property type="match status" value="8"/>
</dbReference>
<feature type="domain" description="Trimeric autotransporter adhesin YadA-like stalk" evidence="13">
    <location>
        <begin position="1355"/>
        <end position="1399"/>
    </location>
</feature>
<gene>
    <name evidence="15" type="primary">hsf2_2</name>
    <name evidence="15" type="ORF">NCTC11297_00679</name>
</gene>
<reference evidence="15 16" key="1">
    <citation type="submission" date="2018-06" db="EMBL/GenBank/DDBJ databases">
        <authorList>
            <consortium name="Pathogen Informatics"/>
            <person name="Doyle S."/>
        </authorList>
    </citation>
    <scope>NUCLEOTIDE SEQUENCE [LARGE SCALE GENOMIC DNA]</scope>
    <source>
        <strain evidence="16">NCTC 11297</strain>
    </source>
</reference>
<keyword evidence="16" id="KW-1185">Reference proteome</keyword>
<dbReference type="Gene3D" id="3.30.1300.30">
    <property type="entry name" value="GSPII I/J protein-like"/>
    <property type="match status" value="1"/>
</dbReference>
<feature type="domain" description="Trimeric autotransporter adhesin YadA-like stalk" evidence="13">
    <location>
        <begin position="625"/>
        <end position="667"/>
    </location>
</feature>
<feature type="domain" description="Trimeric autotransporter adhesin YadA-like stalk" evidence="13">
    <location>
        <begin position="1484"/>
        <end position="1520"/>
    </location>
</feature>
<feature type="domain" description="Trimeric autotransporter adhesin YadA-like head" evidence="12">
    <location>
        <begin position="266"/>
        <end position="290"/>
    </location>
</feature>
<feature type="domain" description="Trimeric autotransporter adhesin YadA-like head" evidence="12">
    <location>
        <begin position="416"/>
        <end position="442"/>
    </location>
</feature>
<dbReference type="GO" id="GO:0015031">
    <property type="term" value="P:protein transport"/>
    <property type="evidence" value="ECO:0007669"/>
    <property type="project" value="UniProtKB-KW"/>
</dbReference>
<dbReference type="Pfam" id="PF13018">
    <property type="entry name" value="ESPR"/>
    <property type="match status" value="1"/>
</dbReference>
<dbReference type="RefSeq" id="WP_115249003.1">
    <property type="nucleotide sequence ID" value="NZ_UGSP01000001.1"/>
</dbReference>
<evidence type="ECO:0000259" key="13">
    <source>
        <dbReference type="Pfam" id="PF05662"/>
    </source>
</evidence>
<evidence type="ECO:0000256" key="1">
    <source>
        <dbReference type="ARBA" id="ARBA00004241"/>
    </source>
</evidence>
<dbReference type="Proteomes" id="UP000255098">
    <property type="component" value="Unassembled WGS sequence"/>
</dbReference>
<evidence type="ECO:0000256" key="6">
    <source>
        <dbReference type="ARBA" id="ARBA00022692"/>
    </source>
</evidence>
<evidence type="ECO:0000256" key="5">
    <source>
        <dbReference type="ARBA" id="ARBA00022452"/>
    </source>
</evidence>
<dbReference type="InterPro" id="IPR008640">
    <property type="entry name" value="Adhesin_Head_dom"/>
</dbReference>
<dbReference type="Gene3D" id="1.20.5.170">
    <property type="match status" value="4"/>
</dbReference>
<dbReference type="GO" id="GO:0009279">
    <property type="term" value="C:cell outer membrane"/>
    <property type="evidence" value="ECO:0007669"/>
    <property type="project" value="UniProtKB-SubCell"/>
</dbReference>
<evidence type="ECO:0000256" key="9">
    <source>
        <dbReference type="ARBA" id="ARBA00023136"/>
    </source>
</evidence>
<evidence type="ECO:0000313" key="15">
    <source>
        <dbReference type="EMBL" id="SUB23668.1"/>
    </source>
</evidence>
<accession>A0A379APM9</accession>
<comment type="subcellular location">
    <subcellularLocation>
        <location evidence="2">Cell outer membrane</location>
    </subcellularLocation>
    <subcellularLocation>
        <location evidence="1">Cell surface</location>
    </subcellularLocation>
</comment>
<dbReference type="InterPro" id="IPR045584">
    <property type="entry name" value="Pilin-like"/>
</dbReference>
<dbReference type="GO" id="GO:0009986">
    <property type="term" value="C:cell surface"/>
    <property type="evidence" value="ECO:0007669"/>
    <property type="project" value="UniProtKB-SubCell"/>
</dbReference>
<feature type="domain" description="Trimeric autotransporter adhesin YadA-like head" evidence="12">
    <location>
        <begin position="534"/>
        <end position="558"/>
    </location>
</feature>
<organism evidence="15 16">
    <name type="scientific">Avibacterium avium</name>
    <name type="common">Pasteurella avium</name>
    <dbReference type="NCBI Taxonomy" id="751"/>
    <lineage>
        <taxon>Bacteria</taxon>
        <taxon>Pseudomonadati</taxon>
        <taxon>Pseudomonadota</taxon>
        <taxon>Gammaproteobacteria</taxon>
        <taxon>Pasteurellales</taxon>
        <taxon>Pasteurellaceae</taxon>
        <taxon>Avibacterium</taxon>
    </lineage>
</organism>
<evidence type="ECO:0000256" key="10">
    <source>
        <dbReference type="ARBA" id="ARBA00023237"/>
    </source>
</evidence>
<keyword evidence="10" id="KW-0998">Cell outer membrane</keyword>
<evidence type="ECO:0000259" key="14">
    <source>
        <dbReference type="Pfam" id="PF13018"/>
    </source>
</evidence>
<feature type="domain" description="Trimeric autotransporter adhesin YadA-like C-terminal membrane anchor" evidence="11">
    <location>
        <begin position="1543"/>
        <end position="1602"/>
    </location>
</feature>
<dbReference type="Pfam" id="PF03895">
    <property type="entry name" value="YadA_anchor"/>
    <property type="match status" value="1"/>
</dbReference>
<feature type="domain" description="Trimeric autotransporter adhesin YadA-like stalk" evidence="13">
    <location>
        <begin position="348"/>
        <end position="391"/>
    </location>
</feature>
<dbReference type="Gene3D" id="2.150.10.10">
    <property type="entry name" value="Serralysin-like metalloprotease, C-terminal"/>
    <property type="match status" value="7"/>
</dbReference>
<feature type="domain" description="Trimeric autotransporter adhesin YadA-like head" evidence="12">
    <location>
        <begin position="236"/>
        <end position="262"/>
    </location>
</feature>
<evidence type="ECO:0000313" key="16">
    <source>
        <dbReference type="Proteomes" id="UP000255098"/>
    </source>
</evidence>
<evidence type="ECO:0000259" key="12">
    <source>
        <dbReference type="Pfam" id="PF05658"/>
    </source>
</evidence>
<feature type="domain" description="Trimeric autotransporter adhesin YadA-like head" evidence="12">
    <location>
        <begin position="212"/>
        <end position="232"/>
    </location>
</feature>
<evidence type="ECO:0000256" key="8">
    <source>
        <dbReference type="ARBA" id="ARBA00022927"/>
    </source>
</evidence>
<name>A0A379APM9_AVIAV</name>
<evidence type="ECO:0000256" key="2">
    <source>
        <dbReference type="ARBA" id="ARBA00004442"/>
    </source>
</evidence>
<comment type="similarity">
    <text evidence="3">Belongs to the autotransporter-2 (AT-2) (TC 1.B.40) family.</text>
</comment>
<protein>
    <submittedName>
        <fullName evidence="15">Autotransporter adhesin</fullName>
    </submittedName>
</protein>
<dbReference type="CDD" id="cd12820">
    <property type="entry name" value="LbR_YadA-like"/>
    <property type="match status" value="1"/>
</dbReference>
<dbReference type="Gene3D" id="2.20.70.140">
    <property type="match status" value="1"/>
</dbReference>